<dbReference type="SUPFAM" id="SSF81273">
    <property type="entry name" value="H-NS histone-like proteins"/>
    <property type="match status" value="1"/>
</dbReference>
<sequence>MQPDIAHLSIEQLMQLQDEAAQLIEVKKEKSVDDAYNQILAIADNVGYTVHDLIAYGQQKGKNKIRKKAEPRYRKEQTGETWTGRGKQPHWLVNEIKNGAKLDDFLIKKTD</sequence>
<dbReference type="SMART" id="SM00528">
    <property type="entry name" value="HNS"/>
    <property type="match status" value="1"/>
</dbReference>
<dbReference type="GO" id="GO:0003681">
    <property type="term" value="F:bent DNA binding"/>
    <property type="evidence" value="ECO:0007669"/>
    <property type="project" value="TreeGrafter"/>
</dbReference>
<dbReference type="GO" id="GO:0001217">
    <property type="term" value="F:DNA-binding transcription repressor activity"/>
    <property type="evidence" value="ECO:0007669"/>
    <property type="project" value="TreeGrafter"/>
</dbReference>
<dbReference type="GO" id="GO:0032993">
    <property type="term" value="C:protein-DNA complex"/>
    <property type="evidence" value="ECO:0007669"/>
    <property type="project" value="TreeGrafter"/>
</dbReference>
<dbReference type="GO" id="GO:0005829">
    <property type="term" value="C:cytosol"/>
    <property type="evidence" value="ECO:0007669"/>
    <property type="project" value="TreeGrafter"/>
</dbReference>
<evidence type="ECO:0000256" key="4">
    <source>
        <dbReference type="ARBA" id="ARBA00023125"/>
    </source>
</evidence>
<dbReference type="RefSeq" id="WP_004907650.1">
    <property type="nucleotide sequence ID" value="NZ_ASYZ01000033.1"/>
</dbReference>
<organism evidence="7 8">
    <name type="scientific">Acinetobacter junii CIP 107470 = MTCC 11364</name>
    <dbReference type="NCBI Taxonomy" id="1217666"/>
    <lineage>
        <taxon>Bacteria</taxon>
        <taxon>Pseudomonadati</taxon>
        <taxon>Pseudomonadota</taxon>
        <taxon>Gammaproteobacteria</taxon>
        <taxon>Moraxellales</taxon>
        <taxon>Moraxellaceae</taxon>
        <taxon>Acinetobacter</taxon>
    </lineage>
</organism>
<protein>
    <submittedName>
        <fullName evidence="7">Putative DNA binding protein</fullName>
    </submittedName>
</protein>
<feature type="domain" description="DNA-binding protein H-NS-like C-terminal" evidence="6">
    <location>
        <begin position="63"/>
        <end position="107"/>
    </location>
</feature>
<evidence type="ECO:0000259" key="6">
    <source>
        <dbReference type="SMART" id="SM00528"/>
    </source>
</evidence>
<feature type="compositionally biased region" description="Basic and acidic residues" evidence="5">
    <location>
        <begin position="68"/>
        <end position="78"/>
    </location>
</feature>
<accession>S7WUP7</accession>
<proteinExistence type="inferred from homology"/>
<comment type="subcellular location">
    <subcellularLocation>
        <location evidence="1">Cytoplasm</location>
        <location evidence="1">Nucleoid</location>
    </subcellularLocation>
</comment>
<dbReference type="PANTHER" id="PTHR38097">
    <property type="match status" value="1"/>
</dbReference>
<dbReference type="Pfam" id="PF00816">
    <property type="entry name" value="Histone_HNS"/>
    <property type="match status" value="1"/>
</dbReference>
<feature type="region of interest" description="Disordered" evidence="5">
    <location>
        <begin position="65"/>
        <end position="86"/>
    </location>
</feature>
<evidence type="ECO:0000256" key="3">
    <source>
        <dbReference type="ARBA" id="ARBA00022490"/>
    </source>
</evidence>
<evidence type="ECO:0000256" key="5">
    <source>
        <dbReference type="SAM" id="MobiDB-lite"/>
    </source>
</evidence>
<reference evidence="7 8" key="1">
    <citation type="submission" date="2013-05" db="EMBL/GenBank/DDBJ databases">
        <title>Genome assembly of Acinetobacter junii MTCC 11364.</title>
        <authorList>
            <person name="Khatri I."/>
            <person name="Singh N.K."/>
            <person name="Subramanian S."/>
            <person name="Mayilraj S."/>
        </authorList>
    </citation>
    <scope>NUCLEOTIDE SEQUENCE [LARGE SCALE GENOMIC DNA]</scope>
    <source>
        <strain evidence="7 8">MTCC 11364</strain>
    </source>
</reference>
<evidence type="ECO:0000313" key="7">
    <source>
        <dbReference type="EMBL" id="EPR86860.1"/>
    </source>
</evidence>
<comment type="similarity">
    <text evidence="2">Belongs to the histone-like protein H-NS family.</text>
</comment>
<dbReference type="EMBL" id="ASYZ01000033">
    <property type="protein sequence ID" value="EPR86860.1"/>
    <property type="molecule type" value="Genomic_DNA"/>
</dbReference>
<name>S7WUP7_ACIJU</name>
<dbReference type="GO" id="GO:0000976">
    <property type="term" value="F:transcription cis-regulatory region binding"/>
    <property type="evidence" value="ECO:0007669"/>
    <property type="project" value="TreeGrafter"/>
</dbReference>
<evidence type="ECO:0000256" key="2">
    <source>
        <dbReference type="ARBA" id="ARBA00010610"/>
    </source>
</evidence>
<gene>
    <name evidence="7" type="ORF">L292_2094</name>
</gene>
<dbReference type="Proteomes" id="UP000018420">
    <property type="component" value="Unassembled WGS sequence"/>
</dbReference>
<comment type="caution">
    <text evidence="7">The sequence shown here is derived from an EMBL/GenBank/DDBJ whole genome shotgun (WGS) entry which is preliminary data.</text>
</comment>
<dbReference type="PATRIC" id="fig|1330047.3.peg.716"/>
<keyword evidence="3" id="KW-0963">Cytoplasm</keyword>
<dbReference type="GO" id="GO:0009295">
    <property type="term" value="C:nucleoid"/>
    <property type="evidence" value="ECO:0007669"/>
    <property type="project" value="UniProtKB-SubCell"/>
</dbReference>
<evidence type="ECO:0000256" key="1">
    <source>
        <dbReference type="ARBA" id="ARBA00004453"/>
    </source>
</evidence>
<evidence type="ECO:0000313" key="8">
    <source>
        <dbReference type="Proteomes" id="UP000018420"/>
    </source>
</evidence>
<keyword evidence="4" id="KW-0238">DNA-binding</keyword>
<dbReference type="Gene3D" id="4.10.430.10">
    <property type="entry name" value="Histone-like protein H-NS, C-terminal domain"/>
    <property type="match status" value="1"/>
</dbReference>
<dbReference type="PANTHER" id="PTHR38097:SF2">
    <property type="entry name" value="DNA-BINDING PROTEIN STPA"/>
    <property type="match status" value="1"/>
</dbReference>
<dbReference type="GO" id="GO:0003680">
    <property type="term" value="F:minor groove of adenine-thymine-rich DNA binding"/>
    <property type="evidence" value="ECO:0007669"/>
    <property type="project" value="TreeGrafter"/>
</dbReference>
<dbReference type="AlphaFoldDB" id="S7WUP7"/>
<dbReference type="InterPro" id="IPR037150">
    <property type="entry name" value="H-NS_C_dom_sf"/>
</dbReference>
<dbReference type="InterPro" id="IPR027444">
    <property type="entry name" value="H-NS_C_dom"/>
</dbReference>